<reference evidence="1" key="1">
    <citation type="journal article" date="2022" name="bioRxiv">
        <title>Sequencing and chromosome-scale assembly of the giantPleurodeles waltlgenome.</title>
        <authorList>
            <person name="Brown T."/>
            <person name="Elewa A."/>
            <person name="Iarovenko S."/>
            <person name="Subramanian E."/>
            <person name="Araus A.J."/>
            <person name="Petzold A."/>
            <person name="Susuki M."/>
            <person name="Suzuki K.-i.T."/>
            <person name="Hayashi T."/>
            <person name="Toyoda A."/>
            <person name="Oliveira C."/>
            <person name="Osipova E."/>
            <person name="Leigh N.D."/>
            <person name="Simon A."/>
            <person name="Yun M.H."/>
        </authorList>
    </citation>
    <scope>NUCLEOTIDE SEQUENCE</scope>
    <source>
        <strain evidence="1">20211129_DDA</strain>
        <tissue evidence="1">Liver</tissue>
    </source>
</reference>
<sequence>MVRSKVAKPPNHKSTMAILGVVLPPLDPIKHLESTMENYTSMFDKILQAIQDAKMAKEAPLGAIQVNICLMREAHAKLVEWVGDPDSSLASLMPSMKNIQDQLHALWAEVEVLQA</sequence>
<organism evidence="1 2">
    <name type="scientific">Pleurodeles waltl</name>
    <name type="common">Iberian ribbed newt</name>
    <dbReference type="NCBI Taxonomy" id="8319"/>
    <lineage>
        <taxon>Eukaryota</taxon>
        <taxon>Metazoa</taxon>
        <taxon>Chordata</taxon>
        <taxon>Craniata</taxon>
        <taxon>Vertebrata</taxon>
        <taxon>Euteleostomi</taxon>
        <taxon>Amphibia</taxon>
        <taxon>Batrachia</taxon>
        <taxon>Caudata</taxon>
        <taxon>Salamandroidea</taxon>
        <taxon>Salamandridae</taxon>
        <taxon>Pleurodelinae</taxon>
        <taxon>Pleurodeles</taxon>
    </lineage>
</organism>
<keyword evidence="2" id="KW-1185">Reference proteome</keyword>
<dbReference type="AlphaFoldDB" id="A0AAV7UC52"/>
<evidence type="ECO:0000313" key="1">
    <source>
        <dbReference type="EMBL" id="KAJ1186433.1"/>
    </source>
</evidence>
<proteinExistence type="predicted"/>
<dbReference type="EMBL" id="JANPWB010000005">
    <property type="protein sequence ID" value="KAJ1186433.1"/>
    <property type="molecule type" value="Genomic_DNA"/>
</dbReference>
<protein>
    <submittedName>
        <fullName evidence="1">Uncharacterized protein</fullName>
    </submittedName>
</protein>
<accession>A0AAV7UC52</accession>
<evidence type="ECO:0000313" key="2">
    <source>
        <dbReference type="Proteomes" id="UP001066276"/>
    </source>
</evidence>
<name>A0AAV7UC52_PLEWA</name>
<comment type="caution">
    <text evidence="1">The sequence shown here is derived from an EMBL/GenBank/DDBJ whole genome shotgun (WGS) entry which is preliminary data.</text>
</comment>
<gene>
    <name evidence="1" type="ORF">NDU88_003214</name>
</gene>
<dbReference type="Proteomes" id="UP001066276">
    <property type="component" value="Chromosome 3_1"/>
</dbReference>